<evidence type="ECO:0000256" key="1">
    <source>
        <dbReference type="ARBA" id="ARBA00022490"/>
    </source>
</evidence>
<feature type="active site" description="Proton acceptor" evidence="10">
    <location>
        <position position="366"/>
    </location>
</feature>
<feature type="binding site" evidence="12">
    <location>
        <position position="47"/>
    </location>
    <ligand>
        <name>Ca(2+)</name>
        <dbReference type="ChEBI" id="CHEBI:29108"/>
    </ligand>
</feature>
<evidence type="ECO:0000259" key="13">
    <source>
        <dbReference type="SMART" id="SM00849"/>
    </source>
</evidence>
<evidence type="ECO:0000256" key="4">
    <source>
        <dbReference type="ARBA" id="ARBA00022759"/>
    </source>
</evidence>
<organism evidence="14 15">
    <name type="scientific">Candidatus Desulfosporosinus infrequens</name>
    <dbReference type="NCBI Taxonomy" id="2043169"/>
    <lineage>
        <taxon>Bacteria</taxon>
        <taxon>Bacillati</taxon>
        <taxon>Bacillota</taxon>
        <taxon>Clostridia</taxon>
        <taxon>Eubacteriales</taxon>
        <taxon>Desulfitobacteriaceae</taxon>
        <taxon>Desulfosporosinus</taxon>
    </lineage>
</organism>
<dbReference type="PIRSF" id="PIRSF004803">
    <property type="entry name" value="RnjA"/>
    <property type="match status" value="1"/>
</dbReference>
<dbReference type="InterPro" id="IPR036866">
    <property type="entry name" value="RibonucZ/Hydroxyglut_hydro"/>
</dbReference>
<dbReference type="InterPro" id="IPR055132">
    <property type="entry name" value="RNase_J_b_CASP"/>
</dbReference>
<dbReference type="Gene3D" id="3.10.20.580">
    <property type="match status" value="1"/>
</dbReference>
<dbReference type="PANTHER" id="PTHR43694">
    <property type="entry name" value="RIBONUCLEASE J"/>
    <property type="match status" value="1"/>
</dbReference>
<comment type="cofactor">
    <cofactor evidence="12">
        <name>Ca(2+)</name>
        <dbReference type="ChEBI" id="CHEBI:29108"/>
    </cofactor>
    <text evidence="12">Binds 1 Ca(2+) cation per subunit. Seen in 1 crystal structure, it is not clear if it is physiologically important.</text>
</comment>
<keyword evidence="3 12" id="KW-0479">Metal-binding</keyword>
<feature type="active site" description="Proton donor" evidence="10">
    <location>
        <position position="193"/>
    </location>
</feature>
<feature type="binding site" evidence="12">
    <location>
        <position position="77"/>
    </location>
    <ligand>
        <name>Zn(2+)</name>
        <dbReference type="ChEBI" id="CHEBI:29105"/>
        <label>1</label>
        <note>catalytic</note>
    </ligand>
</feature>
<feature type="binding site" evidence="12">
    <location>
        <position position="76"/>
    </location>
    <ligand>
        <name>Zn(2+)</name>
        <dbReference type="ChEBI" id="CHEBI:29105"/>
        <label>1</label>
        <note>catalytic</note>
    </ligand>
</feature>
<evidence type="ECO:0000256" key="3">
    <source>
        <dbReference type="ARBA" id="ARBA00022723"/>
    </source>
</evidence>
<dbReference type="Pfam" id="PF22505">
    <property type="entry name" value="RNase_J_b_CASP"/>
    <property type="match status" value="1"/>
</dbReference>
<dbReference type="Pfam" id="PF00753">
    <property type="entry name" value="Lactamase_B"/>
    <property type="match status" value="1"/>
</dbReference>
<feature type="domain" description="Metallo-beta-lactamase" evidence="13">
    <location>
        <begin position="19"/>
        <end position="213"/>
    </location>
</feature>
<keyword evidence="6 12" id="KW-0862">Zinc</keyword>
<keyword evidence="7 9" id="KW-0269">Exonuclease</keyword>
<feature type="binding site" evidence="12">
    <location>
        <position position="72"/>
    </location>
    <ligand>
        <name>Zn(2+)</name>
        <dbReference type="ChEBI" id="CHEBI:29105"/>
        <label>1</label>
        <note>catalytic</note>
    </ligand>
</feature>
<dbReference type="PROSITE" id="PS01292">
    <property type="entry name" value="UPF0036"/>
    <property type="match status" value="1"/>
</dbReference>
<feature type="binding site" evidence="12">
    <location>
        <position position="139"/>
    </location>
    <ligand>
        <name>Zn(2+)</name>
        <dbReference type="ChEBI" id="CHEBI:29105"/>
        <label>1</label>
        <note>catalytic</note>
    </ligand>
</feature>
<sequence length="554" mass="60709">MTKESKLQIIPLGGLGEIGKNTTAIRYNDQIVLIDAGLAFPDDDMLGVDLVIPDYTYLVENKDLILGILITHGHEDHIGGLPYLLRHLNVPIYGTRLAIGLIQYKLTEAKLGQVTTQVIQPGDTIKLGSFTIDFINGSHSIPGSVGLALHTPLGTIVHTGDFKLDHTPVSGGVLDLHKFSELGVNGVLCLMSDSTNVERPGFTKSERLVGENIDKAFEDAEGRVIFASFASNVNRLQQAISSAFKYQRKVATVGRSMINVVNIAAELGYLDIPEDTLIEVEEAMRLPGNEVCILTTGSQGEPMAALTRMAMHNHRQLSIYPGDTVILSASPIPGNEKAVSRNIDLLFKLGAKVIYESISGMHVSGHASQEELKLMLTMVKPKYFIPVHGEYRMLMKHAELAVQLGIPRENVFVAEIGNVIEFTRQGAKFVNNVVAGRIFIDGLGVGDIGSSVMKDRTLLSQDGILIIILAINSLTRAILAGPDVITRGFVYVREANLMLEEVKEIARQTIARSLQNGINETPILQNRLRDAVSKHLYDKTKRRPMIIPIFQEVE</sequence>
<feature type="binding site" evidence="12">
    <location>
        <position position="441"/>
    </location>
    <ligand>
        <name>Ca(2+)</name>
        <dbReference type="ChEBI" id="CHEBI:29108"/>
    </ligand>
</feature>
<dbReference type="HAMAP" id="MF_01491">
    <property type="entry name" value="RNase_J_bact"/>
    <property type="match status" value="1"/>
</dbReference>
<dbReference type="AlphaFoldDB" id="A0A2U3KR02"/>
<dbReference type="Proteomes" id="UP000238916">
    <property type="component" value="Unassembled WGS sequence"/>
</dbReference>
<comment type="subcellular location">
    <subcellularLocation>
        <location evidence="9">Cytoplasm</location>
    </subcellularLocation>
</comment>
<evidence type="ECO:0000256" key="7">
    <source>
        <dbReference type="ARBA" id="ARBA00022839"/>
    </source>
</evidence>
<dbReference type="InterPro" id="IPR001279">
    <property type="entry name" value="Metallo-B-lactamas"/>
</dbReference>
<dbReference type="Gene3D" id="3.60.15.10">
    <property type="entry name" value="Ribonuclease Z/Hydroxyacylglutathione hydrolase-like"/>
    <property type="match status" value="1"/>
</dbReference>
<keyword evidence="9" id="KW-0698">rRNA processing</keyword>
<dbReference type="NCBIfam" id="TIGR00649">
    <property type="entry name" value="MG423"/>
    <property type="match status" value="1"/>
</dbReference>
<dbReference type="Pfam" id="PF17770">
    <property type="entry name" value="RNase_J_C"/>
    <property type="match status" value="1"/>
</dbReference>
<dbReference type="Gene3D" id="3.40.50.10710">
    <property type="entry name" value="Metallo-hydrolase/oxidoreductase"/>
    <property type="match status" value="1"/>
</dbReference>
<keyword evidence="8 9" id="KW-0694">RNA-binding</keyword>
<keyword evidence="2 9" id="KW-0540">Nuclease</keyword>
<keyword evidence="5 9" id="KW-0378">Hydrolase</keyword>
<dbReference type="GO" id="GO:0005737">
    <property type="term" value="C:cytoplasm"/>
    <property type="evidence" value="ECO:0007669"/>
    <property type="project" value="UniProtKB-SubCell"/>
</dbReference>
<comment type="function">
    <text evidence="9">An RNase that has 5'-3' exonuclease and possibly endonuclease activity. Involved in maturation of rRNA and in some organisms also mRNA maturation and/or decay.</text>
</comment>
<evidence type="ECO:0000256" key="8">
    <source>
        <dbReference type="ARBA" id="ARBA00022884"/>
    </source>
</evidence>
<dbReference type="InterPro" id="IPR030854">
    <property type="entry name" value="RNase_J_bac"/>
</dbReference>
<feature type="binding site" evidence="11">
    <location>
        <begin position="230"/>
        <end position="232"/>
    </location>
    <ligand>
        <name>substrate</name>
    </ligand>
</feature>
<protein>
    <recommendedName>
        <fullName evidence="9">Ribonuclease J</fullName>
        <shortName evidence="9">RNase J</shortName>
        <ecNumber evidence="9">3.1.-.-</ecNumber>
    </recommendedName>
</protein>
<keyword evidence="12" id="KW-0106">Calcium</keyword>
<dbReference type="GO" id="GO:0008270">
    <property type="term" value="F:zinc ion binding"/>
    <property type="evidence" value="ECO:0007669"/>
    <property type="project" value="InterPro"/>
</dbReference>
<dbReference type="EMBL" id="OMOF01000179">
    <property type="protein sequence ID" value="SPF42071.1"/>
    <property type="molecule type" value="Genomic_DNA"/>
</dbReference>
<comment type="subunit">
    <text evidence="9">Homodimer, may be a subunit of the RNA degradosome.</text>
</comment>
<dbReference type="SUPFAM" id="SSF56281">
    <property type="entry name" value="Metallo-hydrolase/oxidoreductase"/>
    <property type="match status" value="1"/>
</dbReference>
<dbReference type="InterPro" id="IPR004613">
    <property type="entry name" value="RNase_J"/>
</dbReference>
<keyword evidence="4 9" id="KW-0255">Endonuclease</keyword>
<dbReference type="Pfam" id="PF07521">
    <property type="entry name" value="RMMBL"/>
    <property type="match status" value="1"/>
</dbReference>
<dbReference type="GO" id="GO:0004534">
    <property type="term" value="F:5'-3' RNA exonuclease activity"/>
    <property type="evidence" value="ECO:0007669"/>
    <property type="project" value="UniProtKB-UniRule"/>
</dbReference>
<keyword evidence="1 9" id="KW-0963">Cytoplasm</keyword>
<dbReference type="CDD" id="cd07714">
    <property type="entry name" value="RNaseJ_MBL-fold"/>
    <property type="match status" value="1"/>
</dbReference>
<proteinExistence type="inferred from homology"/>
<feature type="binding site" evidence="12">
    <location>
        <position position="388"/>
    </location>
    <ligand>
        <name>Zn(2+)</name>
        <dbReference type="ChEBI" id="CHEBI:29105"/>
        <label>1</label>
        <note>catalytic</note>
    </ligand>
</feature>
<dbReference type="EC" id="3.1.-.-" evidence="9"/>
<dbReference type="InterPro" id="IPR041636">
    <property type="entry name" value="RNase_J_C"/>
</dbReference>
<dbReference type="GO" id="GO:0006364">
    <property type="term" value="P:rRNA processing"/>
    <property type="evidence" value="ECO:0007669"/>
    <property type="project" value="UniProtKB-UniRule"/>
</dbReference>
<evidence type="ECO:0000256" key="12">
    <source>
        <dbReference type="PIRSR" id="PIRSR004803-3"/>
    </source>
</evidence>
<feature type="binding site" evidence="12">
    <location>
        <position position="74"/>
    </location>
    <ligand>
        <name>Zn(2+)</name>
        <dbReference type="ChEBI" id="CHEBI:29105"/>
        <label>1</label>
        <note>catalytic</note>
    </ligand>
</feature>
<evidence type="ECO:0000313" key="14">
    <source>
        <dbReference type="EMBL" id="SPF42071.1"/>
    </source>
</evidence>
<comment type="cofactor">
    <cofactor evidence="12">
        <name>Zn(2+)</name>
        <dbReference type="ChEBI" id="CHEBI:29105"/>
    </cofactor>
    <text evidence="12">Binds 2 Zn(2+) ions per subunit. It is not clear if Zn(2+) or Mg(2+) is physiologically important.</text>
</comment>
<dbReference type="InterPro" id="IPR042173">
    <property type="entry name" value="RNase_J_2"/>
</dbReference>
<evidence type="ECO:0000256" key="2">
    <source>
        <dbReference type="ARBA" id="ARBA00022722"/>
    </source>
</evidence>
<feature type="binding site" evidence="9 11">
    <location>
        <begin position="362"/>
        <end position="366"/>
    </location>
    <ligand>
        <name>substrate</name>
    </ligand>
</feature>
<name>A0A2U3KR02_9FIRM</name>
<reference evidence="15" key="1">
    <citation type="submission" date="2018-02" db="EMBL/GenBank/DDBJ databases">
        <authorList>
            <person name="Hausmann B."/>
        </authorList>
    </citation>
    <scope>NUCLEOTIDE SEQUENCE [LARGE SCALE GENOMIC DNA]</scope>
    <source>
        <strain evidence="15">Peat soil MAG SbF1</strain>
    </source>
</reference>
<feature type="binding site" evidence="12">
    <location>
        <position position="49"/>
    </location>
    <ligand>
        <name>Ca(2+)</name>
        <dbReference type="ChEBI" id="CHEBI:29108"/>
    </ligand>
</feature>
<gene>
    <name evidence="14" type="primary">rnjA</name>
    <name evidence="9" type="synonym">rnj</name>
    <name evidence="14" type="ORF">SBF1_260020</name>
</gene>
<dbReference type="PANTHER" id="PTHR43694:SF1">
    <property type="entry name" value="RIBONUCLEASE J"/>
    <property type="match status" value="1"/>
</dbReference>
<evidence type="ECO:0000256" key="5">
    <source>
        <dbReference type="ARBA" id="ARBA00022801"/>
    </source>
</evidence>
<evidence type="ECO:0000256" key="6">
    <source>
        <dbReference type="ARBA" id="ARBA00022833"/>
    </source>
</evidence>
<dbReference type="GO" id="GO:0004521">
    <property type="term" value="F:RNA endonuclease activity"/>
    <property type="evidence" value="ECO:0007669"/>
    <property type="project" value="UniProtKB-UniRule"/>
</dbReference>
<feature type="binding site" evidence="12">
    <location>
        <position position="161"/>
    </location>
    <ligand>
        <name>Zn(2+)</name>
        <dbReference type="ChEBI" id="CHEBI:29105"/>
        <label>1</label>
        <note>catalytic</note>
    </ligand>
</feature>
<evidence type="ECO:0000256" key="11">
    <source>
        <dbReference type="PIRSR" id="PIRSR004803-2"/>
    </source>
</evidence>
<evidence type="ECO:0000256" key="9">
    <source>
        <dbReference type="HAMAP-Rule" id="MF_01491"/>
    </source>
</evidence>
<dbReference type="OrthoDB" id="9758375at2"/>
<dbReference type="SMART" id="SM00849">
    <property type="entry name" value="Lactamase_B"/>
    <property type="match status" value="1"/>
</dbReference>
<dbReference type="InterPro" id="IPR001587">
    <property type="entry name" value="RNase_J_CS"/>
</dbReference>
<dbReference type="InterPro" id="IPR011108">
    <property type="entry name" value="RMMBL"/>
</dbReference>
<evidence type="ECO:0000256" key="10">
    <source>
        <dbReference type="PIRSR" id="PIRSR004803-1"/>
    </source>
</evidence>
<dbReference type="GO" id="GO:0003723">
    <property type="term" value="F:RNA binding"/>
    <property type="evidence" value="ECO:0007669"/>
    <property type="project" value="UniProtKB-UniRule"/>
</dbReference>
<accession>A0A2U3KR02</accession>
<comment type="similarity">
    <text evidence="9">Belongs to the metallo-beta-lactamase superfamily. RNA-metabolizing metallo-beta-lactamase-like family. Bacterial RNase J subfamily.</text>
</comment>
<evidence type="ECO:0000313" key="15">
    <source>
        <dbReference type="Proteomes" id="UP000238916"/>
    </source>
</evidence>